<dbReference type="EMBL" id="JAXCGZ010007639">
    <property type="protein sequence ID" value="KAK7078872.1"/>
    <property type="molecule type" value="Genomic_DNA"/>
</dbReference>
<protein>
    <submittedName>
        <fullName evidence="1">Uncharacterized protein</fullName>
    </submittedName>
</protein>
<sequence>VLVPGPMRAIFFTRPSVIERDERHGGPSQGLTFVAPKQRFSPKNGQICHQL</sequence>
<comment type="caution">
    <text evidence="1">The sequence shown here is derived from an EMBL/GenBank/DDBJ whole genome shotgun (WGS) entry which is preliminary data.</text>
</comment>
<gene>
    <name evidence="1" type="ORF">SK128_022094</name>
</gene>
<evidence type="ECO:0000313" key="2">
    <source>
        <dbReference type="Proteomes" id="UP001381693"/>
    </source>
</evidence>
<name>A0AAN8X957_HALRR</name>
<proteinExistence type="predicted"/>
<organism evidence="1 2">
    <name type="scientific">Halocaridina rubra</name>
    <name type="common">Hawaiian red shrimp</name>
    <dbReference type="NCBI Taxonomy" id="373956"/>
    <lineage>
        <taxon>Eukaryota</taxon>
        <taxon>Metazoa</taxon>
        <taxon>Ecdysozoa</taxon>
        <taxon>Arthropoda</taxon>
        <taxon>Crustacea</taxon>
        <taxon>Multicrustacea</taxon>
        <taxon>Malacostraca</taxon>
        <taxon>Eumalacostraca</taxon>
        <taxon>Eucarida</taxon>
        <taxon>Decapoda</taxon>
        <taxon>Pleocyemata</taxon>
        <taxon>Caridea</taxon>
        <taxon>Atyoidea</taxon>
        <taxon>Atyidae</taxon>
        <taxon>Halocaridina</taxon>
    </lineage>
</organism>
<dbReference type="Proteomes" id="UP001381693">
    <property type="component" value="Unassembled WGS sequence"/>
</dbReference>
<dbReference type="AlphaFoldDB" id="A0AAN8X957"/>
<reference evidence="1 2" key="1">
    <citation type="submission" date="2023-11" db="EMBL/GenBank/DDBJ databases">
        <title>Halocaridina rubra genome assembly.</title>
        <authorList>
            <person name="Smith C."/>
        </authorList>
    </citation>
    <scope>NUCLEOTIDE SEQUENCE [LARGE SCALE GENOMIC DNA]</scope>
    <source>
        <strain evidence="1">EP-1</strain>
        <tissue evidence="1">Whole</tissue>
    </source>
</reference>
<feature type="non-terminal residue" evidence="1">
    <location>
        <position position="1"/>
    </location>
</feature>
<accession>A0AAN8X957</accession>
<evidence type="ECO:0000313" key="1">
    <source>
        <dbReference type="EMBL" id="KAK7078872.1"/>
    </source>
</evidence>
<feature type="non-terminal residue" evidence="1">
    <location>
        <position position="51"/>
    </location>
</feature>
<keyword evidence="2" id="KW-1185">Reference proteome</keyword>